<accession>A0A429Y1T3</accession>
<organism evidence="3 4">
    <name type="scientific">Siminovitchia acidinfaciens</name>
    <dbReference type="NCBI Taxonomy" id="2321395"/>
    <lineage>
        <taxon>Bacteria</taxon>
        <taxon>Bacillati</taxon>
        <taxon>Bacillota</taxon>
        <taxon>Bacilli</taxon>
        <taxon>Bacillales</taxon>
        <taxon>Bacillaceae</taxon>
        <taxon>Siminovitchia</taxon>
    </lineage>
</organism>
<dbReference type="Proteomes" id="UP000287156">
    <property type="component" value="Unassembled WGS sequence"/>
</dbReference>
<keyword evidence="1" id="KW-0597">Phosphoprotein</keyword>
<keyword evidence="4" id="KW-1185">Reference proteome</keyword>
<dbReference type="EMBL" id="QYTV02000003">
    <property type="protein sequence ID" value="RST75126.1"/>
    <property type="molecule type" value="Genomic_DNA"/>
</dbReference>
<dbReference type="AlphaFoldDB" id="A0A429Y1T3"/>
<evidence type="ECO:0000256" key="1">
    <source>
        <dbReference type="ARBA" id="ARBA00022553"/>
    </source>
</evidence>
<evidence type="ECO:0000313" key="4">
    <source>
        <dbReference type="Proteomes" id="UP000287156"/>
    </source>
</evidence>
<dbReference type="CDD" id="cd07041">
    <property type="entry name" value="STAS_RsbR_RsbS_like"/>
    <property type="match status" value="1"/>
</dbReference>
<proteinExistence type="predicted"/>
<dbReference type="PROSITE" id="PS50801">
    <property type="entry name" value="STAS"/>
    <property type="match status" value="1"/>
</dbReference>
<dbReference type="Pfam" id="PF01740">
    <property type="entry name" value="STAS"/>
    <property type="match status" value="1"/>
</dbReference>
<reference evidence="3" key="1">
    <citation type="submission" date="2018-12" db="EMBL/GenBank/DDBJ databases">
        <authorList>
            <person name="Sun L."/>
            <person name="Chen Z."/>
        </authorList>
    </citation>
    <scope>NUCLEOTIDE SEQUENCE [LARGE SCALE GENOMIC DNA]</scope>
    <source>
        <strain evidence="3">3-2-2</strain>
    </source>
</reference>
<dbReference type="InterPro" id="IPR051932">
    <property type="entry name" value="Bact_StressResp_Reg"/>
</dbReference>
<feature type="domain" description="STAS" evidence="2">
    <location>
        <begin position="165"/>
        <end position="276"/>
    </location>
</feature>
<sequence>MNQNQELYEFLLERTWELTEEWYESLDRSDTTGVYSSTNTDVINSLKQRNYEFHKQFCQVFVESGPHFFNELEEWVTKTARDEEHIKTPPHLILREFFRTQEQYLDLLSEFADLQKENYSFEKMNSLNRLVVQTFAKIITWFRKEQHTYIQQKLRAQQELIDELGSPVIRLNKDLALLPLVGDIDTERAQNLIENALNQCAEGQFSHLLIDLSGVVVVDTMVAQQIFQLIEALGLIGVTSTLSGIRPEIAQTAVQLGIDFSSVSVASTLEEAMKNPLHF</sequence>
<dbReference type="SUPFAM" id="SSF52091">
    <property type="entry name" value="SpoIIaa-like"/>
    <property type="match status" value="1"/>
</dbReference>
<dbReference type="PANTHER" id="PTHR33745">
    <property type="entry name" value="RSBT ANTAGONIST PROTEIN RSBS-RELATED"/>
    <property type="match status" value="1"/>
</dbReference>
<dbReference type="Gene3D" id="3.30.750.24">
    <property type="entry name" value="STAS domain"/>
    <property type="match status" value="1"/>
</dbReference>
<evidence type="ECO:0000259" key="2">
    <source>
        <dbReference type="PROSITE" id="PS50801"/>
    </source>
</evidence>
<comment type="caution">
    <text evidence="3">The sequence shown here is derived from an EMBL/GenBank/DDBJ whole genome shotgun (WGS) entry which is preliminary data.</text>
</comment>
<dbReference type="InterPro" id="IPR002645">
    <property type="entry name" value="STAS_dom"/>
</dbReference>
<dbReference type="PANTHER" id="PTHR33745:SF3">
    <property type="entry name" value="RSBT CO-ANTAGONIST PROTEIN RSBRC"/>
    <property type="match status" value="1"/>
</dbReference>
<dbReference type="InterPro" id="IPR036513">
    <property type="entry name" value="STAS_dom_sf"/>
</dbReference>
<name>A0A429Y1T3_9BACI</name>
<dbReference type="OrthoDB" id="9800154at2"/>
<protein>
    <submittedName>
        <fullName evidence="3">STAS domain-containing protein</fullName>
    </submittedName>
</protein>
<dbReference type="RefSeq" id="WP_126049323.1">
    <property type="nucleotide sequence ID" value="NZ_QYTV02000003.1"/>
</dbReference>
<evidence type="ECO:0000313" key="3">
    <source>
        <dbReference type="EMBL" id="RST75126.1"/>
    </source>
</evidence>
<gene>
    <name evidence="3" type="ORF">D4T97_007650</name>
</gene>